<keyword evidence="1" id="KW-0540">Nuclease</keyword>
<dbReference type="Proteomes" id="UP000224854">
    <property type="component" value="Unassembled WGS sequence"/>
</dbReference>
<feature type="domain" description="3'-5' exonuclease" evidence="4">
    <location>
        <begin position="159"/>
        <end position="340"/>
    </location>
</feature>
<organism evidence="5 6">
    <name type="scientific">Ophiocordyceps australis</name>
    <dbReference type="NCBI Taxonomy" id="1399860"/>
    <lineage>
        <taxon>Eukaryota</taxon>
        <taxon>Fungi</taxon>
        <taxon>Dikarya</taxon>
        <taxon>Ascomycota</taxon>
        <taxon>Pezizomycotina</taxon>
        <taxon>Sordariomycetes</taxon>
        <taxon>Hypocreomycetidae</taxon>
        <taxon>Hypocreales</taxon>
        <taxon>Ophiocordycipitaceae</taxon>
        <taxon>Ophiocordyceps</taxon>
    </lineage>
</organism>
<dbReference type="Pfam" id="PF01612">
    <property type="entry name" value="DNA_pol_A_exo1"/>
    <property type="match status" value="1"/>
</dbReference>
<dbReference type="Gene3D" id="3.30.420.10">
    <property type="entry name" value="Ribonuclease H-like superfamily/Ribonuclease H"/>
    <property type="match status" value="1"/>
</dbReference>
<evidence type="ECO:0000259" key="4">
    <source>
        <dbReference type="Pfam" id="PF01612"/>
    </source>
</evidence>
<evidence type="ECO:0000256" key="3">
    <source>
        <dbReference type="SAM" id="MobiDB-lite"/>
    </source>
</evidence>
<feature type="compositionally biased region" description="Pro residues" evidence="3">
    <location>
        <begin position="451"/>
        <end position="461"/>
    </location>
</feature>
<name>A0A2C5ZNR2_9HYPO</name>
<dbReference type="InterPro" id="IPR036397">
    <property type="entry name" value="RNaseH_sf"/>
</dbReference>
<dbReference type="PANTHER" id="PTHR13620">
    <property type="entry name" value="3-5 EXONUCLEASE"/>
    <property type="match status" value="1"/>
</dbReference>
<evidence type="ECO:0000313" key="6">
    <source>
        <dbReference type="Proteomes" id="UP000224854"/>
    </source>
</evidence>
<dbReference type="GO" id="GO:0008408">
    <property type="term" value="F:3'-5' exonuclease activity"/>
    <property type="evidence" value="ECO:0007669"/>
    <property type="project" value="InterPro"/>
</dbReference>
<evidence type="ECO:0000313" key="5">
    <source>
        <dbReference type="EMBL" id="PHH81470.1"/>
    </source>
</evidence>
<dbReference type="GO" id="GO:0006139">
    <property type="term" value="P:nucleobase-containing compound metabolic process"/>
    <property type="evidence" value="ECO:0007669"/>
    <property type="project" value="InterPro"/>
</dbReference>
<dbReference type="SUPFAM" id="SSF53098">
    <property type="entry name" value="Ribonuclease H-like"/>
    <property type="match status" value="1"/>
</dbReference>
<dbReference type="InterPro" id="IPR002562">
    <property type="entry name" value="3'-5'_exonuclease_dom"/>
</dbReference>
<dbReference type="CDD" id="cd06141">
    <property type="entry name" value="WRN_exo"/>
    <property type="match status" value="1"/>
</dbReference>
<dbReference type="PANTHER" id="PTHR13620:SF104">
    <property type="entry name" value="EXONUCLEASE 3'-5' DOMAIN-CONTAINING PROTEIN 2"/>
    <property type="match status" value="1"/>
</dbReference>
<accession>A0A2C5ZNR2</accession>
<keyword evidence="6" id="KW-1185">Reference proteome</keyword>
<sequence length="568" mass="62928">MRRIMNPASASLLWKPAFGIRFCPPSNLGKTWLHHQTDQPCNAHPLSSAEDGANDLRADTEPLTLSSQAHKTCCIGQEAHCTAEAPALPCDATVAKQLDSERPETIDILDTSSPPPTSLAFNIPSNAFKIARLHTSWSHELYQRTTTDNSVEKVKVIYCTDVNTMEEVCRQYFLNDEVIGLDLEWWPFASSKSSPRLAVSLIQIATPSVIALFHVAIFPNDELIAPTFRQIMADKNVSKAGVNILADCTRLKKRVGLETNGIFELSHLFRLVKYTALGMPQSINRMTVPLATQIKWCFGMSMYKGETTRLSSWTSKLNQKQIAYAASDAYAGVQLYHVLEYKRLTLSPCPRRPHHAELGLPILDSKISKSKTPLLPAERLVMQLDGMVLTGSDVESLADARPSPSVQPPGIVETRSDIDPMADARPSPPSVQPPGIVVTGSDIDSVADARPSPPSEQPPQDPRVVTAEEHVHAYRCSRRFETRAGPRQLTAYFLWHLNTEVNPETIGDLLRNPPLKRSTVNSYILDAILLEKMPFDKKRVRTELLALLPPGVRFGSKYGGLARKCRDA</sequence>
<dbReference type="GO" id="GO:0003676">
    <property type="term" value="F:nucleic acid binding"/>
    <property type="evidence" value="ECO:0007669"/>
    <property type="project" value="InterPro"/>
</dbReference>
<keyword evidence="2" id="KW-0378">Hydrolase</keyword>
<reference evidence="5 6" key="1">
    <citation type="submission" date="2017-06" db="EMBL/GenBank/DDBJ databases">
        <title>Ant-infecting Ophiocordyceps genomes reveal a high diversity of potential behavioral manipulation genes and a possible major role for enterotoxins.</title>
        <authorList>
            <person name="De Bekker C."/>
            <person name="Evans H.C."/>
            <person name="Brachmann A."/>
            <person name="Hughes D.P."/>
        </authorList>
    </citation>
    <scope>NUCLEOTIDE SEQUENCE [LARGE SCALE GENOMIC DNA]</scope>
    <source>
        <strain evidence="5 6">1348a</strain>
    </source>
</reference>
<evidence type="ECO:0000256" key="1">
    <source>
        <dbReference type="ARBA" id="ARBA00022722"/>
    </source>
</evidence>
<dbReference type="OrthoDB" id="1920326at2759"/>
<dbReference type="GO" id="GO:0005634">
    <property type="term" value="C:nucleus"/>
    <property type="evidence" value="ECO:0007669"/>
    <property type="project" value="TreeGrafter"/>
</dbReference>
<feature type="region of interest" description="Disordered" evidence="3">
    <location>
        <begin position="396"/>
        <end position="464"/>
    </location>
</feature>
<gene>
    <name evidence="5" type="ORF">CDD82_701</name>
</gene>
<comment type="caution">
    <text evidence="5">The sequence shown here is derived from an EMBL/GenBank/DDBJ whole genome shotgun (WGS) entry which is preliminary data.</text>
</comment>
<proteinExistence type="predicted"/>
<protein>
    <recommendedName>
        <fullName evidence="4">3'-5' exonuclease domain-containing protein</fullName>
    </recommendedName>
</protein>
<evidence type="ECO:0000256" key="2">
    <source>
        <dbReference type="ARBA" id="ARBA00022801"/>
    </source>
</evidence>
<dbReference type="InterPro" id="IPR051132">
    <property type="entry name" value="3-5_Exonuclease_domain"/>
</dbReference>
<dbReference type="AlphaFoldDB" id="A0A2C5ZNR2"/>
<dbReference type="GO" id="GO:0005737">
    <property type="term" value="C:cytoplasm"/>
    <property type="evidence" value="ECO:0007669"/>
    <property type="project" value="TreeGrafter"/>
</dbReference>
<dbReference type="EMBL" id="NJEU01000118">
    <property type="protein sequence ID" value="PHH81470.1"/>
    <property type="molecule type" value="Genomic_DNA"/>
</dbReference>
<dbReference type="InterPro" id="IPR012337">
    <property type="entry name" value="RNaseH-like_sf"/>
</dbReference>